<evidence type="ECO:0000313" key="3">
    <source>
        <dbReference type="Proteomes" id="UP000826656"/>
    </source>
</evidence>
<evidence type="ECO:0000313" key="2">
    <source>
        <dbReference type="EMBL" id="KAH0759886.1"/>
    </source>
</evidence>
<feature type="region of interest" description="Disordered" evidence="1">
    <location>
        <begin position="241"/>
        <end position="260"/>
    </location>
</feature>
<keyword evidence="3" id="KW-1185">Reference proteome</keyword>
<feature type="compositionally biased region" description="Acidic residues" evidence="1">
    <location>
        <begin position="21"/>
        <end position="44"/>
    </location>
</feature>
<dbReference type="Pfam" id="PF03004">
    <property type="entry name" value="Transposase_24"/>
    <property type="match status" value="1"/>
</dbReference>
<organism evidence="2 3">
    <name type="scientific">Solanum tuberosum</name>
    <name type="common">Potato</name>
    <dbReference type="NCBI Taxonomy" id="4113"/>
    <lineage>
        <taxon>Eukaryota</taxon>
        <taxon>Viridiplantae</taxon>
        <taxon>Streptophyta</taxon>
        <taxon>Embryophyta</taxon>
        <taxon>Tracheophyta</taxon>
        <taxon>Spermatophyta</taxon>
        <taxon>Magnoliopsida</taxon>
        <taxon>eudicotyledons</taxon>
        <taxon>Gunneridae</taxon>
        <taxon>Pentapetalae</taxon>
        <taxon>asterids</taxon>
        <taxon>lamiids</taxon>
        <taxon>Solanales</taxon>
        <taxon>Solanaceae</taxon>
        <taxon>Solanoideae</taxon>
        <taxon>Solaneae</taxon>
        <taxon>Solanum</taxon>
    </lineage>
</organism>
<name>A0ABQ7V795_SOLTU</name>
<feature type="region of interest" description="Disordered" evidence="1">
    <location>
        <begin position="409"/>
        <end position="431"/>
    </location>
</feature>
<evidence type="ECO:0008006" key="4">
    <source>
        <dbReference type="Google" id="ProtNLM"/>
    </source>
</evidence>
<comment type="caution">
    <text evidence="2">The sequence shown here is derived from an EMBL/GenBank/DDBJ whole genome shotgun (WGS) entry which is preliminary data.</text>
</comment>
<gene>
    <name evidence="2" type="ORF">KY290_023379</name>
</gene>
<dbReference type="Proteomes" id="UP000826656">
    <property type="component" value="Unassembled WGS sequence"/>
</dbReference>
<feature type="region of interest" description="Disordered" evidence="1">
    <location>
        <begin position="1"/>
        <end position="108"/>
    </location>
</feature>
<dbReference type="InterPro" id="IPR004252">
    <property type="entry name" value="Probable_transposase_24"/>
</dbReference>
<proteinExistence type="predicted"/>
<reference evidence="2 3" key="1">
    <citation type="journal article" date="2021" name="bioRxiv">
        <title>Chromosome-scale and haplotype-resolved genome assembly of a tetraploid potato cultivar.</title>
        <authorList>
            <person name="Sun H."/>
            <person name="Jiao W.-B."/>
            <person name="Krause K."/>
            <person name="Campoy J.A."/>
            <person name="Goel M."/>
            <person name="Folz-Donahue K."/>
            <person name="Kukat C."/>
            <person name="Huettel B."/>
            <person name="Schneeberger K."/>
        </authorList>
    </citation>
    <scope>NUCLEOTIDE SEQUENCE [LARGE SCALE GENOMIC DNA]</scope>
    <source>
        <strain evidence="2">SolTubOtavaFocal</strain>
        <tissue evidence="2">Leaves</tissue>
    </source>
</reference>
<dbReference type="EMBL" id="JAIVGD010000015">
    <property type="protein sequence ID" value="KAH0759886.1"/>
    <property type="molecule type" value="Genomic_DNA"/>
</dbReference>
<sequence>MDEPIDDGLLQENHEIHIESTEEEYETEETEENEDEEEEEFEEDSMARGRGRGKSSGRSNPAIRVSMPTIPKPTIVSPQQGGTPTNIETSTQSISPTISETPPASSNQSNLIGQGFSTQSNPTGHTNTVVEDESNSSHTKTLVFLTSAGLEPSQICSSFISKSFKSDVDPNGINWKGVSTDVRNGYFGEFKAALKCRNFISTIKKEGVRTGYVPENVWERWMKHWGSENCIKKSEINSKNHRGGHETVVGTHTGDSISIGEHRRKHAIEKGRDPTPIELHLHVHTHGHDGKSFVGERSRIVHEKYEEILQENTVSQTDIDQREAYYQAVGGEKKRRIYGVGSEAKNYYGQNLCGSSSLPPPFSQSTPTTNMDELVKQMMPTLTSHLVPIIVEQVQASVSPFGNPSIVTATVPPPTNVDELDPSISSDDRIP</sequence>
<evidence type="ECO:0000256" key="1">
    <source>
        <dbReference type="SAM" id="MobiDB-lite"/>
    </source>
</evidence>
<accession>A0ABQ7V795</accession>
<protein>
    <recommendedName>
        <fullName evidence="4">Integrase core domain containing protein</fullName>
    </recommendedName>
</protein>
<feature type="compositionally biased region" description="Polar residues" evidence="1">
    <location>
        <begin position="76"/>
        <end position="108"/>
    </location>
</feature>